<feature type="transmembrane region" description="Helical" evidence="9">
    <location>
        <begin position="289"/>
        <end position="309"/>
    </location>
</feature>
<keyword evidence="4 9" id="KW-0812">Transmembrane</keyword>
<evidence type="ECO:0000256" key="2">
    <source>
        <dbReference type="ARBA" id="ARBA00008335"/>
    </source>
</evidence>
<feature type="transmembrane region" description="Helical" evidence="9">
    <location>
        <begin position="397"/>
        <end position="414"/>
    </location>
</feature>
<feature type="transmembrane region" description="Helical" evidence="9">
    <location>
        <begin position="458"/>
        <end position="481"/>
    </location>
</feature>
<dbReference type="InterPro" id="IPR036259">
    <property type="entry name" value="MFS_trans_sf"/>
</dbReference>
<name>A0A8K0UF59_9AGAR</name>
<comment type="similarity">
    <text evidence="2">Belongs to the major facilitator superfamily.</text>
</comment>
<evidence type="ECO:0000256" key="9">
    <source>
        <dbReference type="SAM" id="Phobius"/>
    </source>
</evidence>
<feature type="transmembrane region" description="Helical" evidence="9">
    <location>
        <begin position="138"/>
        <end position="160"/>
    </location>
</feature>
<evidence type="ECO:0000313" key="12">
    <source>
        <dbReference type="Proteomes" id="UP000813824"/>
    </source>
</evidence>
<evidence type="ECO:0000256" key="7">
    <source>
        <dbReference type="ARBA" id="ARBA00023136"/>
    </source>
</evidence>
<feature type="region of interest" description="Disordered" evidence="8">
    <location>
        <begin position="1"/>
        <end position="27"/>
    </location>
</feature>
<keyword evidence="3" id="KW-0813">Transport</keyword>
<protein>
    <submittedName>
        <fullName evidence="11">Drug:h+ antiporter</fullName>
    </submittedName>
</protein>
<proteinExistence type="inferred from homology"/>
<feature type="transmembrane region" description="Helical" evidence="9">
    <location>
        <begin position="329"/>
        <end position="351"/>
    </location>
</feature>
<reference evidence="11" key="1">
    <citation type="journal article" date="2021" name="New Phytol.">
        <title>Evolutionary innovations through gain and loss of genes in the ectomycorrhizal Boletales.</title>
        <authorList>
            <person name="Wu G."/>
            <person name="Miyauchi S."/>
            <person name="Morin E."/>
            <person name="Kuo A."/>
            <person name="Drula E."/>
            <person name="Varga T."/>
            <person name="Kohler A."/>
            <person name="Feng B."/>
            <person name="Cao Y."/>
            <person name="Lipzen A."/>
            <person name="Daum C."/>
            <person name="Hundley H."/>
            <person name="Pangilinan J."/>
            <person name="Johnson J."/>
            <person name="Barry K."/>
            <person name="LaButti K."/>
            <person name="Ng V."/>
            <person name="Ahrendt S."/>
            <person name="Min B."/>
            <person name="Choi I.G."/>
            <person name="Park H."/>
            <person name="Plett J.M."/>
            <person name="Magnuson J."/>
            <person name="Spatafora J.W."/>
            <person name="Nagy L.G."/>
            <person name="Henrissat B."/>
            <person name="Grigoriev I.V."/>
            <person name="Yang Z.L."/>
            <person name="Xu J."/>
            <person name="Martin F.M."/>
        </authorList>
    </citation>
    <scope>NUCLEOTIDE SEQUENCE</scope>
    <source>
        <strain evidence="11">KKN 215</strain>
    </source>
</reference>
<dbReference type="InterPro" id="IPR011701">
    <property type="entry name" value="MFS"/>
</dbReference>
<dbReference type="EMBL" id="JAEVFJ010000053">
    <property type="protein sequence ID" value="KAH8080721.1"/>
    <property type="molecule type" value="Genomic_DNA"/>
</dbReference>
<evidence type="ECO:0000256" key="6">
    <source>
        <dbReference type="ARBA" id="ARBA00023065"/>
    </source>
</evidence>
<dbReference type="PANTHER" id="PTHR23501">
    <property type="entry name" value="MAJOR FACILITATOR SUPERFAMILY"/>
    <property type="match status" value="1"/>
</dbReference>
<sequence length="595" mass="64286">MTSPIDTKGSASDLRLEDAEPPSDLQAHSGVTKIEAAHKVYGKWSKWILFGSMAVGAFVYSLERTTTYQYLAWAASDLNDHSRIATIEIARAVITSCGKPPIAKLADVSSRGTAYAVMLVFYVVGYIIVAASKNISTLGAGMIISTIGFTGISLLGDIVIADNTTLKWRGVASGLLATPYIINAFVGSVVAASILERASWRWGYGMFTIIAPAVMAPMVGILLWSERKAKLFLASKGVVEHHSTKPTHIRLWHTFEKFDFLGLLLLAGSISLILLPLTLASAAKGGWHNASMIAMVTIGAILFPVFIFYEMRFAKYPVMANRFLRNRGVILIALIGFFDFISFYITSTYLYSFVVVVKTWPLVYMNLFSQIQTLGLCIFGLVAGILQRFTHRSKMPLILGIAIRLIGCGLMIHSRGANASDAEIVISQILQGSGGGITVVAMMTTAQASVPHVDVATVIAFVSLLTEIGGAIGNGISGAVWTKMMPEKMAQHLPFLDATQRAELFASIANAAANPRGDPIREGVINAYGDVMKILCIIATVFAVPPLIIAFFVPNWYLGDQQNAIDNVNLSGERVHNPDVKDSVAESRDGSDLKP</sequence>
<dbReference type="InterPro" id="IPR020846">
    <property type="entry name" value="MFS_dom"/>
</dbReference>
<evidence type="ECO:0000313" key="11">
    <source>
        <dbReference type="EMBL" id="KAH8080721.1"/>
    </source>
</evidence>
<keyword evidence="5 9" id="KW-1133">Transmembrane helix</keyword>
<evidence type="ECO:0000256" key="8">
    <source>
        <dbReference type="SAM" id="MobiDB-lite"/>
    </source>
</evidence>
<feature type="domain" description="Major facilitator superfamily (MFS) profile" evidence="10">
    <location>
        <begin position="49"/>
        <end position="557"/>
    </location>
</feature>
<evidence type="ECO:0000259" key="10">
    <source>
        <dbReference type="PROSITE" id="PS50850"/>
    </source>
</evidence>
<evidence type="ECO:0000256" key="1">
    <source>
        <dbReference type="ARBA" id="ARBA00004141"/>
    </source>
</evidence>
<feature type="transmembrane region" description="Helical" evidence="9">
    <location>
        <begin position="114"/>
        <end position="132"/>
    </location>
</feature>
<evidence type="ECO:0000256" key="4">
    <source>
        <dbReference type="ARBA" id="ARBA00022692"/>
    </source>
</evidence>
<organism evidence="11 12">
    <name type="scientific">Cristinia sonorae</name>
    <dbReference type="NCBI Taxonomy" id="1940300"/>
    <lineage>
        <taxon>Eukaryota</taxon>
        <taxon>Fungi</taxon>
        <taxon>Dikarya</taxon>
        <taxon>Basidiomycota</taxon>
        <taxon>Agaricomycotina</taxon>
        <taxon>Agaricomycetes</taxon>
        <taxon>Agaricomycetidae</taxon>
        <taxon>Agaricales</taxon>
        <taxon>Pleurotineae</taxon>
        <taxon>Stephanosporaceae</taxon>
        <taxon>Cristinia</taxon>
    </lineage>
</organism>
<feature type="transmembrane region" description="Helical" evidence="9">
    <location>
        <begin position="363"/>
        <end position="385"/>
    </location>
</feature>
<dbReference type="GO" id="GO:0006811">
    <property type="term" value="P:monoatomic ion transport"/>
    <property type="evidence" value="ECO:0007669"/>
    <property type="project" value="UniProtKB-KW"/>
</dbReference>
<gene>
    <name evidence="11" type="ORF">BXZ70DRAFT_638557</name>
</gene>
<dbReference type="SUPFAM" id="SSF103473">
    <property type="entry name" value="MFS general substrate transporter"/>
    <property type="match status" value="2"/>
</dbReference>
<feature type="transmembrane region" description="Helical" evidence="9">
    <location>
        <begin position="260"/>
        <end position="283"/>
    </location>
</feature>
<dbReference type="Pfam" id="PF07690">
    <property type="entry name" value="MFS_1"/>
    <property type="match status" value="1"/>
</dbReference>
<comment type="subcellular location">
    <subcellularLocation>
        <location evidence="1">Membrane</location>
        <topology evidence="1">Multi-pass membrane protein</topology>
    </subcellularLocation>
</comment>
<evidence type="ECO:0000256" key="3">
    <source>
        <dbReference type="ARBA" id="ARBA00022448"/>
    </source>
</evidence>
<dbReference type="Gene3D" id="1.20.1250.20">
    <property type="entry name" value="MFS general substrate transporter like domains"/>
    <property type="match status" value="2"/>
</dbReference>
<keyword evidence="7 9" id="KW-0472">Membrane</keyword>
<dbReference type="FunFam" id="1.20.1250.20:FF:000197">
    <property type="entry name" value="Siderophore iron transporter 1"/>
    <property type="match status" value="1"/>
</dbReference>
<feature type="transmembrane region" description="Helical" evidence="9">
    <location>
        <begin position="534"/>
        <end position="553"/>
    </location>
</feature>
<keyword evidence="12" id="KW-1185">Reference proteome</keyword>
<comment type="caution">
    <text evidence="11">The sequence shown here is derived from an EMBL/GenBank/DDBJ whole genome shotgun (WGS) entry which is preliminary data.</text>
</comment>
<dbReference type="GO" id="GO:0022857">
    <property type="term" value="F:transmembrane transporter activity"/>
    <property type="evidence" value="ECO:0007669"/>
    <property type="project" value="InterPro"/>
</dbReference>
<keyword evidence="6" id="KW-0406">Ion transport</keyword>
<accession>A0A8K0UF59</accession>
<dbReference type="OrthoDB" id="2241241at2759"/>
<dbReference type="AlphaFoldDB" id="A0A8K0UF59"/>
<dbReference type="GO" id="GO:0005886">
    <property type="term" value="C:plasma membrane"/>
    <property type="evidence" value="ECO:0007669"/>
    <property type="project" value="TreeGrafter"/>
</dbReference>
<feature type="transmembrane region" description="Helical" evidence="9">
    <location>
        <begin position="172"/>
        <end position="195"/>
    </location>
</feature>
<feature type="region of interest" description="Disordered" evidence="8">
    <location>
        <begin position="576"/>
        <end position="595"/>
    </location>
</feature>
<dbReference type="Proteomes" id="UP000813824">
    <property type="component" value="Unassembled WGS sequence"/>
</dbReference>
<feature type="transmembrane region" description="Helical" evidence="9">
    <location>
        <begin position="201"/>
        <end position="224"/>
    </location>
</feature>
<evidence type="ECO:0000256" key="5">
    <source>
        <dbReference type="ARBA" id="ARBA00022989"/>
    </source>
</evidence>
<dbReference type="PANTHER" id="PTHR23501:SF87">
    <property type="entry name" value="SIDEROPHORE IRON TRANSPORTER 2"/>
    <property type="match status" value="1"/>
</dbReference>
<dbReference type="PROSITE" id="PS50850">
    <property type="entry name" value="MFS"/>
    <property type="match status" value="1"/>
</dbReference>